<sequence>MPVQNNNSEPLDECNVNITTSLEKNGTKISAKDEDIPSKQIPVIHKYSSNEFQFSVESKHGYEIKSSFDEALQGTWDAAKDKGAFNYLVDNVETKILPGKYNIVAQLNVRRATLRRKPEEILSIIQPFNPDKFNFTKIKDEEILFNLKFEKENTNNKDKTKDVSAKRDLEGSVIINTAPICYGHSLLLPHIKECRPQVLNKEGIELAIHTVLLSVSPSLRVGFNSLCAYASVNHYHFHMYYLPFQMYNETAECERLCGPCFIFKDFYSKCLVFQLENNDVSSLACSTLAYSREVLENIAYNKLFDRSSTYEKSQVLYDTVGVPLALPVESGAKSQGAFNPALCELSGHVPIFSEDHWSTVSEDDIVPVMQETSWATFNSVLPKIKQVFA</sequence>
<dbReference type="PANTHER" id="PTHR20884:SF8">
    <property type="entry name" value="GDP-D-GLUCOSE PHOSPHORYLASE 1"/>
    <property type="match status" value="1"/>
</dbReference>
<dbReference type="GO" id="GO:0005085">
    <property type="term" value="F:guanyl-nucleotide exchange factor activity"/>
    <property type="evidence" value="ECO:0007669"/>
    <property type="project" value="UniProtKB-KW"/>
</dbReference>
<dbReference type="GO" id="GO:0000166">
    <property type="term" value="F:nucleotide binding"/>
    <property type="evidence" value="ECO:0007669"/>
    <property type="project" value="UniProtKB-KW"/>
</dbReference>
<accession>A0AAV2PND3</accession>
<dbReference type="InterPro" id="IPR058866">
    <property type="entry name" value="GDPGP1_N"/>
</dbReference>
<dbReference type="PANTHER" id="PTHR20884">
    <property type="entry name" value="GDP-D-GLUCOSE PHOSPHORYLASE 1"/>
    <property type="match status" value="1"/>
</dbReference>
<dbReference type="Pfam" id="PF26217">
    <property type="entry name" value="GDPGP1_N"/>
    <property type="match status" value="1"/>
</dbReference>
<keyword evidence="3" id="KW-1185">Reference proteome</keyword>
<dbReference type="GO" id="GO:0016787">
    <property type="term" value="F:hydrolase activity"/>
    <property type="evidence" value="ECO:0007669"/>
    <property type="project" value="UniProtKB-KW"/>
</dbReference>
<dbReference type="AlphaFoldDB" id="A0AAV2PND3"/>
<dbReference type="InterPro" id="IPR026506">
    <property type="entry name" value="GDPGP"/>
</dbReference>
<dbReference type="GO" id="GO:0005737">
    <property type="term" value="C:cytoplasm"/>
    <property type="evidence" value="ECO:0007669"/>
    <property type="project" value="UniProtKB-SubCell"/>
</dbReference>
<protein>
    <recommendedName>
        <fullName evidence="1">GDPGP1-like N-terminal domain-containing protein</fullName>
    </recommendedName>
</protein>
<dbReference type="GO" id="GO:0006006">
    <property type="term" value="P:glucose metabolic process"/>
    <property type="evidence" value="ECO:0007669"/>
    <property type="project" value="TreeGrafter"/>
</dbReference>
<proteinExistence type="predicted"/>
<organism evidence="2 3">
    <name type="scientific">Meganyctiphanes norvegica</name>
    <name type="common">Northern krill</name>
    <name type="synonym">Thysanopoda norvegica</name>
    <dbReference type="NCBI Taxonomy" id="48144"/>
    <lineage>
        <taxon>Eukaryota</taxon>
        <taxon>Metazoa</taxon>
        <taxon>Ecdysozoa</taxon>
        <taxon>Arthropoda</taxon>
        <taxon>Crustacea</taxon>
        <taxon>Multicrustacea</taxon>
        <taxon>Malacostraca</taxon>
        <taxon>Eumalacostraca</taxon>
        <taxon>Eucarida</taxon>
        <taxon>Euphausiacea</taxon>
        <taxon>Euphausiidae</taxon>
        <taxon>Meganyctiphanes</taxon>
    </lineage>
</organism>
<name>A0AAV2PND3_MEGNR</name>
<evidence type="ECO:0000313" key="2">
    <source>
        <dbReference type="EMBL" id="CAL4060227.1"/>
    </source>
</evidence>
<dbReference type="GO" id="GO:0080048">
    <property type="term" value="F:GDP-D-glucose phosphorylase activity"/>
    <property type="evidence" value="ECO:0007669"/>
    <property type="project" value="UniProtKB-EC"/>
</dbReference>
<evidence type="ECO:0000259" key="1">
    <source>
        <dbReference type="Pfam" id="PF26217"/>
    </source>
</evidence>
<feature type="domain" description="GDPGP1-like N-terminal" evidence="1">
    <location>
        <begin position="68"/>
        <end position="240"/>
    </location>
</feature>
<gene>
    <name evidence="2" type="ORF">MNOR_LOCUS1155</name>
</gene>
<feature type="non-terminal residue" evidence="2">
    <location>
        <position position="389"/>
    </location>
</feature>
<reference evidence="2 3" key="1">
    <citation type="submission" date="2024-05" db="EMBL/GenBank/DDBJ databases">
        <authorList>
            <person name="Wallberg A."/>
        </authorList>
    </citation>
    <scope>NUCLEOTIDE SEQUENCE [LARGE SCALE GENOMIC DNA]</scope>
</reference>
<dbReference type="EMBL" id="CAXKWB010000291">
    <property type="protein sequence ID" value="CAL4060227.1"/>
    <property type="molecule type" value="Genomic_DNA"/>
</dbReference>
<comment type="caution">
    <text evidence="2">The sequence shown here is derived from an EMBL/GenBank/DDBJ whole genome shotgun (WGS) entry which is preliminary data.</text>
</comment>
<evidence type="ECO:0000313" key="3">
    <source>
        <dbReference type="Proteomes" id="UP001497623"/>
    </source>
</evidence>
<dbReference type="Proteomes" id="UP001497623">
    <property type="component" value="Unassembled WGS sequence"/>
</dbReference>